<dbReference type="EMBL" id="CCBN010000013">
    <property type="protein sequence ID" value="CDO56114.1"/>
    <property type="molecule type" value="Genomic_DNA"/>
</dbReference>
<evidence type="ECO:0000256" key="12">
    <source>
        <dbReference type="ARBA" id="ARBA00023242"/>
    </source>
</evidence>
<name>A0A0J9XGS6_GEOCN</name>
<evidence type="ECO:0000256" key="5">
    <source>
        <dbReference type="ARBA" id="ARBA00020497"/>
    </source>
</evidence>
<feature type="compositionally biased region" description="Low complexity" evidence="16">
    <location>
        <begin position="180"/>
        <end position="193"/>
    </location>
</feature>
<keyword evidence="6" id="KW-0158">Chromosome</keyword>
<evidence type="ECO:0000256" key="10">
    <source>
        <dbReference type="ARBA" id="ARBA00022838"/>
    </source>
</evidence>
<evidence type="ECO:0000256" key="14">
    <source>
        <dbReference type="ARBA" id="ARBA00030453"/>
    </source>
</evidence>
<evidence type="ECO:0000256" key="15">
    <source>
        <dbReference type="ARBA" id="ARBA00047036"/>
    </source>
</evidence>
<dbReference type="GO" id="GO:0044732">
    <property type="term" value="C:mitotic spindle pole body"/>
    <property type="evidence" value="ECO:0007669"/>
    <property type="project" value="TreeGrafter"/>
</dbReference>
<evidence type="ECO:0000313" key="17">
    <source>
        <dbReference type="EMBL" id="CDO56114.1"/>
    </source>
</evidence>
<feature type="region of interest" description="Disordered" evidence="16">
    <location>
        <begin position="101"/>
        <end position="203"/>
    </location>
</feature>
<accession>A0A0J9XGS6</accession>
<comment type="caution">
    <text evidence="17">The sequence shown here is derived from an EMBL/GenBank/DDBJ whole genome shotgun (WGS) entry which is preliminary data.</text>
</comment>
<keyword evidence="9" id="KW-0159">Chromosome partition</keyword>
<dbReference type="GO" id="GO:1990758">
    <property type="term" value="P:mitotic sister chromatid biorientation"/>
    <property type="evidence" value="ECO:0007669"/>
    <property type="project" value="TreeGrafter"/>
</dbReference>
<keyword evidence="7" id="KW-0963">Cytoplasm</keyword>
<dbReference type="GO" id="GO:0042729">
    <property type="term" value="C:DASH complex"/>
    <property type="evidence" value="ECO:0007669"/>
    <property type="project" value="InterPro"/>
</dbReference>
<gene>
    <name evidence="17" type="ORF">BN980_GECA13s03189g</name>
</gene>
<evidence type="ECO:0000313" key="18">
    <source>
        <dbReference type="Proteomes" id="UP000242525"/>
    </source>
</evidence>
<keyword evidence="10" id="KW-0995">Kinetochore</keyword>
<evidence type="ECO:0000256" key="11">
    <source>
        <dbReference type="ARBA" id="ARBA00023212"/>
    </source>
</evidence>
<dbReference type="InterPro" id="IPR013962">
    <property type="entry name" value="DASH_Dam1"/>
</dbReference>
<evidence type="ECO:0000256" key="1">
    <source>
        <dbReference type="ARBA" id="ARBA00004123"/>
    </source>
</evidence>
<keyword evidence="13" id="KW-0137">Centromere</keyword>
<dbReference type="AlphaFoldDB" id="A0A0J9XGS6"/>
<reference evidence="17" key="1">
    <citation type="submission" date="2014-03" db="EMBL/GenBank/DDBJ databases">
        <authorList>
            <person name="Casaregola S."/>
        </authorList>
    </citation>
    <scope>NUCLEOTIDE SEQUENCE [LARGE SCALE GENOMIC DNA]</scope>
    <source>
        <strain evidence="17">CLIB 918</strain>
    </source>
</reference>
<evidence type="ECO:0000256" key="2">
    <source>
        <dbReference type="ARBA" id="ARBA00004186"/>
    </source>
</evidence>
<evidence type="ECO:0000256" key="13">
    <source>
        <dbReference type="ARBA" id="ARBA00023328"/>
    </source>
</evidence>
<evidence type="ECO:0000256" key="9">
    <source>
        <dbReference type="ARBA" id="ARBA00022829"/>
    </source>
</evidence>
<dbReference type="Proteomes" id="UP000242525">
    <property type="component" value="Unassembled WGS sequence"/>
</dbReference>
<feature type="compositionally biased region" description="Acidic residues" evidence="16">
    <location>
        <begin position="123"/>
        <end position="144"/>
    </location>
</feature>
<sequence>MSATTPSHLSSRPTTPLRRRSQPKTTDTNAAYTLNDVLTEPLVELNDGLAMLDQNLQHLQLMHESITSFNESFSAFLFGIEMNAWCVEFPEAPNYESFRRERGPVDEQVQQQQQQEQRGEAADQMEVDKEEEYLEQMMSEDLDMQPEFSGQSTAVPKSRLVQTNSSTRIPMSRVSKIPVNSNSTKSKPASSSTRPKLPATPWR</sequence>
<evidence type="ECO:0000256" key="4">
    <source>
        <dbReference type="ARBA" id="ARBA00010073"/>
    </source>
</evidence>
<evidence type="ECO:0000256" key="16">
    <source>
        <dbReference type="SAM" id="MobiDB-lite"/>
    </source>
</evidence>
<keyword evidence="11" id="KW-0206">Cytoskeleton</keyword>
<evidence type="ECO:0000256" key="7">
    <source>
        <dbReference type="ARBA" id="ARBA00022490"/>
    </source>
</evidence>
<protein>
    <recommendedName>
        <fullName evidence="5">DASH complex subunit DAM1</fullName>
    </recommendedName>
    <alternativeName>
        <fullName evidence="14">Outer kinetochore protein DAM1</fullName>
    </alternativeName>
</protein>
<comment type="similarity">
    <text evidence="4">Belongs to the DASH complex DAM1 family.</text>
</comment>
<dbReference type="GO" id="GO:1990537">
    <property type="term" value="C:mitotic spindle polar microtubule"/>
    <property type="evidence" value="ECO:0007669"/>
    <property type="project" value="TreeGrafter"/>
</dbReference>
<feature type="region of interest" description="Disordered" evidence="16">
    <location>
        <begin position="1"/>
        <end position="27"/>
    </location>
</feature>
<comment type="subcellular location">
    <subcellularLocation>
        <location evidence="3">Chromosome</location>
        <location evidence="3">Centromere</location>
        <location evidence="3">Kinetochore</location>
    </subcellularLocation>
    <subcellularLocation>
        <location evidence="2">Cytoplasm</location>
        <location evidence="2">Cytoskeleton</location>
        <location evidence="2">Spindle</location>
    </subcellularLocation>
    <subcellularLocation>
        <location evidence="1">Nucleus</location>
    </subcellularLocation>
</comment>
<keyword evidence="8" id="KW-0493">Microtubule</keyword>
<comment type="subunit">
    <text evidence="15">Component of the DASH complex consisting of ASK1, DAD1, DAD2, DAD3, DAD4, DAM1, DUO1, HSK3, SPC19 and SPC34, with a stoichiometry of one copy of each subunit per complex. Multiple DASH complexes oligomerize to form a ring that encircles spindle microtubules and organizes the rod-like NDC80 complexes of the outer kinetochore. DASH complex oligomerization strengthens microtubule attachments. Within the complex, DAM1 and DUO1 may form the microtubule connections. On cytoplasmic microtubules, DASH complexes appear to form patches instead of rings. Interacts with the outer kinetochore component NDC80; the interaction is direct.</text>
</comment>
<keyword evidence="12" id="KW-0539">Nucleus</keyword>
<evidence type="ECO:0000256" key="3">
    <source>
        <dbReference type="ARBA" id="ARBA00004629"/>
    </source>
</evidence>
<dbReference type="Pfam" id="PF08653">
    <property type="entry name" value="DASH_Dam1"/>
    <property type="match status" value="1"/>
</dbReference>
<organism evidence="17 18">
    <name type="scientific">Geotrichum candidum</name>
    <name type="common">Oospora lactis</name>
    <name type="synonym">Dipodascus geotrichum</name>
    <dbReference type="NCBI Taxonomy" id="1173061"/>
    <lineage>
        <taxon>Eukaryota</taxon>
        <taxon>Fungi</taxon>
        <taxon>Dikarya</taxon>
        <taxon>Ascomycota</taxon>
        <taxon>Saccharomycotina</taxon>
        <taxon>Dipodascomycetes</taxon>
        <taxon>Dipodascales</taxon>
        <taxon>Dipodascaceae</taxon>
        <taxon>Geotrichum</taxon>
    </lineage>
</organism>
<dbReference type="STRING" id="1173061.A0A0J9XGS6"/>
<feature type="compositionally biased region" description="Polar residues" evidence="16">
    <location>
        <begin position="148"/>
        <end position="169"/>
    </location>
</feature>
<feature type="compositionally biased region" description="Low complexity" evidence="16">
    <location>
        <begin position="107"/>
        <end position="116"/>
    </location>
</feature>
<evidence type="ECO:0000256" key="8">
    <source>
        <dbReference type="ARBA" id="ARBA00022701"/>
    </source>
</evidence>
<dbReference type="PANTHER" id="PTHR28113:SF1">
    <property type="entry name" value="DASH COMPLEX SUBUNIT DAM1"/>
    <property type="match status" value="1"/>
</dbReference>
<dbReference type="PANTHER" id="PTHR28113">
    <property type="entry name" value="DASH COMPLEX SUBUNIT DAM1"/>
    <property type="match status" value="1"/>
</dbReference>
<dbReference type="OrthoDB" id="5586015at2759"/>
<keyword evidence="18" id="KW-1185">Reference proteome</keyword>
<evidence type="ECO:0000256" key="6">
    <source>
        <dbReference type="ARBA" id="ARBA00022454"/>
    </source>
</evidence>
<proteinExistence type="inferred from homology"/>